<sequence length="190" mass="20773">MWMVGGTIVSFGYAGRAVLVDSDGIAALYAYECENWNRKDDAPTLDGEIYIEFEPIATARKIVRTKRYPQGIPLQGLAENVDFYELMEAGALSVRNCSNTTHRDSSGIDLQAFSLISKIAYHIQADGAFPEKVCYVKWRRPLLWLAFSSSPPCTCNGVAKTPARRRGSADPSALGGQQVAVAELCPHAVL</sequence>
<dbReference type="Proteomes" id="UP000283983">
    <property type="component" value="Unassembled WGS sequence"/>
</dbReference>
<dbReference type="InParanoid" id="A0A414NEZ0"/>
<accession>A0A414NEZ0</accession>
<protein>
    <submittedName>
        <fullName evidence="1">Uncharacterized protein</fullName>
    </submittedName>
</protein>
<comment type="caution">
    <text evidence="1">The sequence shown here is derived from an EMBL/GenBank/DDBJ whole genome shotgun (WGS) entry which is preliminary data.</text>
</comment>
<evidence type="ECO:0000313" key="1">
    <source>
        <dbReference type="EMBL" id="RHF38389.1"/>
    </source>
</evidence>
<dbReference type="EMBL" id="QSLJ01000001">
    <property type="protein sequence ID" value="RHF38389.1"/>
    <property type="molecule type" value="Genomic_DNA"/>
</dbReference>
<organism evidence="1 2">
    <name type="scientific">Collinsella intestinalis</name>
    <dbReference type="NCBI Taxonomy" id="147207"/>
    <lineage>
        <taxon>Bacteria</taxon>
        <taxon>Bacillati</taxon>
        <taxon>Actinomycetota</taxon>
        <taxon>Coriobacteriia</taxon>
        <taxon>Coriobacteriales</taxon>
        <taxon>Coriobacteriaceae</taxon>
        <taxon>Collinsella</taxon>
    </lineage>
</organism>
<name>A0A414NEZ0_9ACTN</name>
<reference evidence="1 2" key="1">
    <citation type="submission" date="2018-08" db="EMBL/GenBank/DDBJ databases">
        <title>A genome reference for cultivated species of the human gut microbiota.</title>
        <authorList>
            <person name="Zou Y."/>
            <person name="Xue W."/>
            <person name="Luo G."/>
        </authorList>
    </citation>
    <scope>NUCLEOTIDE SEQUENCE [LARGE SCALE GENOMIC DNA]</scope>
    <source>
        <strain evidence="1 2">AM25-33</strain>
    </source>
</reference>
<gene>
    <name evidence="1" type="ORF">DW682_01375</name>
</gene>
<proteinExistence type="predicted"/>
<keyword evidence="2" id="KW-1185">Reference proteome</keyword>
<evidence type="ECO:0000313" key="2">
    <source>
        <dbReference type="Proteomes" id="UP000283983"/>
    </source>
</evidence>
<dbReference type="AlphaFoldDB" id="A0A414NEZ0"/>